<dbReference type="Proteomes" id="UP000468687">
    <property type="component" value="Unassembled WGS sequence"/>
</dbReference>
<organism evidence="4 5">
    <name type="scientific">Nocardioides zeae</name>
    <dbReference type="NCBI Taxonomy" id="1457234"/>
    <lineage>
        <taxon>Bacteria</taxon>
        <taxon>Bacillati</taxon>
        <taxon>Actinomycetota</taxon>
        <taxon>Actinomycetes</taxon>
        <taxon>Propionibacteriales</taxon>
        <taxon>Nocardioidaceae</taxon>
        <taxon>Nocardioides</taxon>
    </lineage>
</organism>
<dbReference type="Pfam" id="PF02525">
    <property type="entry name" value="Flavodoxin_2"/>
    <property type="match status" value="1"/>
</dbReference>
<gene>
    <name evidence="4" type="ORF">G3T38_03215</name>
</gene>
<proteinExistence type="inferred from homology"/>
<protein>
    <submittedName>
        <fullName evidence="4">NAD(P)H-dependent oxidoreductase</fullName>
    </submittedName>
</protein>
<dbReference type="RefSeq" id="WP_163770583.1">
    <property type="nucleotide sequence ID" value="NZ_JAAGXA010000001.1"/>
</dbReference>
<sequence length="201" mass="21620">MSTLVVTAHPDPTSLTHHVATRLRDELARGGGGEVTVAHLAQEGFDPRFTAADRQAYLTGHGHPRDVLAEQERLDAAQHVVLVFPVYWWSMPALLKGWVDRVFVAPWAFSLDETGRVVPSLQRLTAHLVPTPGTAAGSFARHGYTESFSTQVERGILDYCGIRRGATAFVHDSEDEAEAAGNAQAAVDAVARAVGATSARV</sequence>
<accession>A0A6P0HEX4</accession>
<feature type="domain" description="Flavodoxin-like fold" evidence="3">
    <location>
        <begin position="1"/>
        <end position="189"/>
    </location>
</feature>
<name>A0A6P0HEX4_9ACTN</name>
<dbReference type="InterPro" id="IPR051545">
    <property type="entry name" value="NAD(P)H_dehydrogenase_qn"/>
</dbReference>
<evidence type="ECO:0000256" key="2">
    <source>
        <dbReference type="ARBA" id="ARBA00023002"/>
    </source>
</evidence>
<evidence type="ECO:0000313" key="4">
    <source>
        <dbReference type="EMBL" id="NEN77279.1"/>
    </source>
</evidence>
<dbReference type="GO" id="GO:0003955">
    <property type="term" value="F:NAD(P)H dehydrogenase (quinone) activity"/>
    <property type="evidence" value="ECO:0007669"/>
    <property type="project" value="TreeGrafter"/>
</dbReference>
<dbReference type="PANTHER" id="PTHR10204:SF34">
    <property type="entry name" value="NAD(P)H DEHYDROGENASE [QUINONE] 1 ISOFORM 1"/>
    <property type="match status" value="1"/>
</dbReference>
<dbReference type="SUPFAM" id="SSF52218">
    <property type="entry name" value="Flavoproteins"/>
    <property type="match status" value="1"/>
</dbReference>
<comment type="similarity">
    <text evidence="1">Belongs to the NAD(P)H dehydrogenase (quinone) family.</text>
</comment>
<comment type="caution">
    <text evidence="4">The sequence shown here is derived from an EMBL/GenBank/DDBJ whole genome shotgun (WGS) entry which is preliminary data.</text>
</comment>
<evidence type="ECO:0000256" key="1">
    <source>
        <dbReference type="ARBA" id="ARBA00006252"/>
    </source>
</evidence>
<dbReference type="Gene3D" id="3.40.50.360">
    <property type="match status" value="1"/>
</dbReference>
<keyword evidence="5" id="KW-1185">Reference proteome</keyword>
<dbReference type="EMBL" id="JAAGXA010000001">
    <property type="protein sequence ID" value="NEN77279.1"/>
    <property type="molecule type" value="Genomic_DNA"/>
</dbReference>
<evidence type="ECO:0000259" key="3">
    <source>
        <dbReference type="Pfam" id="PF02525"/>
    </source>
</evidence>
<dbReference type="InterPro" id="IPR003680">
    <property type="entry name" value="Flavodoxin_fold"/>
</dbReference>
<reference evidence="4 5" key="1">
    <citation type="journal article" date="2014" name="Int. J. Syst. Evol. Microbiol.">
        <title>Nocardioides zeae sp. nov., isolated from the stem of Zea mays.</title>
        <authorList>
            <person name="Glaeser S.P."/>
            <person name="McInroy J.A."/>
            <person name="Busse H.J."/>
            <person name="Kampfer P."/>
        </authorList>
    </citation>
    <scope>NUCLEOTIDE SEQUENCE [LARGE SCALE GENOMIC DNA]</scope>
    <source>
        <strain evidence="4 5">JCM 30728</strain>
    </source>
</reference>
<dbReference type="PANTHER" id="PTHR10204">
    <property type="entry name" value="NAD P H OXIDOREDUCTASE-RELATED"/>
    <property type="match status" value="1"/>
</dbReference>
<dbReference type="AlphaFoldDB" id="A0A6P0HEX4"/>
<dbReference type="GO" id="GO:0005829">
    <property type="term" value="C:cytosol"/>
    <property type="evidence" value="ECO:0007669"/>
    <property type="project" value="TreeGrafter"/>
</dbReference>
<keyword evidence="2" id="KW-0560">Oxidoreductase</keyword>
<dbReference type="InterPro" id="IPR029039">
    <property type="entry name" value="Flavoprotein-like_sf"/>
</dbReference>
<evidence type="ECO:0000313" key="5">
    <source>
        <dbReference type="Proteomes" id="UP000468687"/>
    </source>
</evidence>